<dbReference type="GO" id="GO:0019853">
    <property type="term" value="P:L-ascorbic acid biosynthetic process"/>
    <property type="evidence" value="ECO:0007669"/>
    <property type="project" value="TreeGrafter"/>
</dbReference>
<feature type="binding site" evidence="15">
    <location>
        <position position="35"/>
    </location>
    <ligand>
        <name>a divalent metal cation</name>
        <dbReference type="ChEBI" id="CHEBI:60240"/>
    </ligand>
</feature>
<comment type="subcellular location">
    <subcellularLocation>
        <location evidence="5">Cytoplasm</location>
    </subcellularLocation>
</comment>
<evidence type="ECO:0000313" key="20">
    <source>
        <dbReference type="RefSeq" id="XP_011306302.1"/>
    </source>
</evidence>
<reference evidence="18" key="1">
    <citation type="submission" date="2015-01" db="EMBL/GenBank/DDBJ databases">
        <title>Transcriptome Assembly of Fopius arisanus.</title>
        <authorList>
            <person name="Geib S."/>
        </authorList>
    </citation>
    <scope>NUCLEOTIDE SEQUENCE</scope>
</reference>
<feature type="binding site" evidence="15">
    <location>
        <position position="230"/>
    </location>
    <ligand>
        <name>a divalent metal cation</name>
        <dbReference type="ChEBI" id="CHEBI:60240"/>
    </ligand>
</feature>
<dbReference type="PANTHER" id="PTHR10907">
    <property type="entry name" value="REGUCALCIN"/>
    <property type="match status" value="1"/>
</dbReference>
<evidence type="ECO:0000256" key="1">
    <source>
        <dbReference type="ARBA" id="ARBA00001589"/>
    </source>
</evidence>
<feature type="binding site" evidence="15">
    <location>
        <position position="129"/>
    </location>
    <ligand>
        <name>substrate</name>
    </ligand>
</feature>
<evidence type="ECO:0000256" key="8">
    <source>
        <dbReference type="ARBA" id="ARBA00016808"/>
    </source>
</evidence>
<evidence type="ECO:0000256" key="2">
    <source>
        <dbReference type="ARBA" id="ARBA00001913"/>
    </source>
</evidence>
<evidence type="ECO:0000256" key="9">
    <source>
        <dbReference type="ARBA" id="ARBA00022490"/>
    </source>
</evidence>
<comment type="cofactor">
    <cofactor evidence="4">
        <name>Mg(2+)</name>
        <dbReference type="ChEBI" id="CHEBI:18420"/>
    </cofactor>
</comment>
<organism evidence="18">
    <name type="scientific">Fopius arisanus</name>
    <dbReference type="NCBI Taxonomy" id="64838"/>
    <lineage>
        <taxon>Eukaryota</taxon>
        <taxon>Metazoa</taxon>
        <taxon>Ecdysozoa</taxon>
        <taxon>Arthropoda</taxon>
        <taxon>Hexapoda</taxon>
        <taxon>Insecta</taxon>
        <taxon>Pterygota</taxon>
        <taxon>Neoptera</taxon>
        <taxon>Endopterygota</taxon>
        <taxon>Hymenoptera</taxon>
        <taxon>Apocrita</taxon>
        <taxon>Ichneumonoidea</taxon>
        <taxon>Braconidae</taxon>
        <taxon>Opiinae</taxon>
        <taxon>Fopius</taxon>
    </lineage>
</organism>
<dbReference type="PRINTS" id="PR01791">
    <property type="entry name" value="REGUCALCIN"/>
</dbReference>
<feature type="binding site" evidence="15">
    <location>
        <position position="127"/>
    </location>
    <ligand>
        <name>substrate</name>
    </ligand>
</feature>
<evidence type="ECO:0000256" key="5">
    <source>
        <dbReference type="ARBA" id="ARBA00004496"/>
    </source>
</evidence>
<dbReference type="RefSeq" id="XP_011306302.1">
    <property type="nucleotide sequence ID" value="XM_011308000.1"/>
</dbReference>
<dbReference type="GO" id="GO:0004341">
    <property type="term" value="F:gluconolactonase activity"/>
    <property type="evidence" value="ECO:0007669"/>
    <property type="project" value="UniProtKB-EC"/>
</dbReference>
<comment type="catalytic activity">
    <reaction evidence="1">
        <text>D-glucono-1,5-lactone + H2O = D-gluconate + H(+)</text>
        <dbReference type="Rhea" id="RHEA:10440"/>
        <dbReference type="ChEBI" id="CHEBI:15377"/>
        <dbReference type="ChEBI" id="CHEBI:15378"/>
        <dbReference type="ChEBI" id="CHEBI:16217"/>
        <dbReference type="ChEBI" id="CHEBI:18391"/>
        <dbReference type="EC" id="3.1.1.17"/>
    </reaction>
</comment>
<dbReference type="FunFam" id="2.120.10.30:FF:000027">
    <property type="entry name" value="Regucalcin homologue"/>
    <property type="match status" value="1"/>
</dbReference>
<dbReference type="Pfam" id="PF08450">
    <property type="entry name" value="SGL"/>
    <property type="match status" value="1"/>
</dbReference>
<evidence type="ECO:0000256" key="12">
    <source>
        <dbReference type="ARBA" id="ARBA00022837"/>
    </source>
</evidence>
<dbReference type="InterPro" id="IPR008367">
    <property type="entry name" value="Regucalcin"/>
</dbReference>
<comment type="cofactor">
    <cofactor evidence="3">
        <name>Mn(2+)</name>
        <dbReference type="ChEBI" id="CHEBI:29035"/>
    </cofactor>
</comment>
<feature type="chain" id="PRO_5044541701" description="Regucalcin" evidence="16">
    <location>
        <begin position="18"/>
        <end position="325"/>
    </location>
</feature>
<keyword evidence="9" id="KW-0963">Cytoplasm</keyword>
<dbReference type="GO" id="GO:0030234">
    <property type="term" value="F:enzyme regulator activity"/>
    <property type="evidence" value="ECO:0007669"/>
    <property type="project" value="InterPro"/>
</dbReference>
<keyword evidence="10 15" id="KW-0479">Metal-binding</keyword>
<evidence type="ECO:0000259" key="17">
    <source>
        <dbReference type="Pfam" id="PF08450"/>
    </source>
</evidence>
<dbReference type="PRINTS" id="PR01790">
    <property type="entry name" value="SMP30FAMILY"/>
</dbReference>
<sequence>MNTLVFVISVTILGIHGQASNISIEQVAGPYDLGEGPHWDEDNSLLYFVDIHAKKFFAFDPSTKNVTETYIKNGPVGVAVPIADQKNTFIAGAGKDLVEVQWDPSTSNPDPEVKVLSTVDADRANNRFNDGKVDPAGRFWAGTMSEKDDQVADNQGALYRFQEDGTPVKVLDGVTISNGLCWSHDNEIFYYIDSPTHEVVAYNYDVDSGDISNKRVIFNFKENDVPGVPDGMTIDKDGHLWVAVWDGARILEIDPETQKLLRTVTMPAARITSAAFGGPEYDVLYVTSAKHGLSTADLEKQPAAGYVFAIHGLGTSGVKPLNAKM</sequence>
<name>A0A0C9REN7_9HYME</name>
<evidence type="ECO:0000256" key="3">
    <source>
        <dbReference type="ARBA" id="ARBA00001936"/>
    </source>
</evidence>
<feature type="binding site" evidence="15">
    <location>
        <position position="178"/>
    </location>
    <ligand>
        <name>a divalent metal cation</name>
        <dbReference type="ChEBI" id="CHEBI:60240"/>
    </ligand>
</feature>
<dbReference type="InterPro" id="IPR013658">
    <property type="entry name" value="SGL"/>
</dbReference>
<dbReference type="AlphaFoldDB" id="A0A0C9REN7"/>
<reference evidence="20" key="2">
    <citation type="submission" date="2025-04" db="UniProtKB">
        <authorList>
            <consortium name="RefSeq"/>
        </authorList>
    </citation>
    <scope>IDENTIFICATION</scope>
    <source>
        <strain evidence="20">USDA-PBARC FA_bdor</strain>
        <tissue evidence="20">Whole organism</tissue>
    </source>
</reference>
<keyword evidence="16" id="KW-0732">Signal</keyword>
<dbReference type="EC" id="3.1.1.17" evidence="7"/>
<evidence type="ECO:0000256" key="16">
    <source>
        <dbReference type="SAM" id="SignalP"/>
    </source>
</evidence>
<evidence type="ECO:0000256" key="14">
    <source>
        <dbReference type="PIRSR" id="PIRSR605511-1"/>
    </source>
</evidence>
<keyword evidence="19" id="KW-1185">Reference proteome</keyword>
<comment type="cofactor">
    <cofactor evidence="15">
        <name>Zn(2+)</name>
        <dbReference type="ChEBI" id="CHEBI:29105"/>
    </cofactor>
    <text evidence="15">Binds 1 divalent metal cation per subunit.</text>
</comment>
<keyword evidence="15" id="KW-0862">Zinc</keyword>
<dbReference type="GeneID" id="105268434"/>
<evidence type="ECO:0000256" key="13">
    <source>
        <dbReference type="ARBA" id="ARBA00032464"/>
    </source>
</evidence>
<keyword evidence="11" id="KW-0378">Hydrolase</keyword>
<dbReference type="PANTHER" id="PTHR10907:SF66">
    <property type="entry name" value="MIP34848P1-RELATED"/>
    <property type="match status" value="1"/>
</dbReference>
<accession>A0A0C9REN7</accession>
<comment type="cofactor">
    <cofactor evidence="2">
        <name>Ca(2+)</name>
        <dbReference type="ChEBI" id="CHEBI:29108"/>
    </cofactor>
</comment>
<dbReference type="SUPFAM" id="SSF63829">
    <property type="entry name" value="Calcium-dependent phosphotriesterase"/>
    <property type="match status" value="1"/>
</dbReference>
<evidence type="ECO:0000256" key="11">
    <source>
        <dbReference type="ARBA" id="ARBA00022801"/>
    </source>
</evidence>
<dbReference type="OrthoDB" id="423498at2759"/>
<keyword evidence="12" id="KW-0106">Calcium</keyword>
<evidence type="ECO:0000256" key="15">
    <source>
        <dbReference type="PIRSR" id="PIRSR605511-2"/>
    </source>
</evidence>
<proteinExistence type="inferred from homology"/>
<dbReference type="Gene3D" id="2.120.10.30">
    <property type="entry name" value="TolB, C-terminal domain"/>
    <property type="match status" value="1"/>
</dbReference>
<evidence type="ECO:0000256" key="10">
    <source>
        <dbReference type="ARBA" id="ARBA00022723"/>
    </source>
</evidence>
<protein>
    <recommendedName>
        <fullName evidence="8">Regucalcin</fullName>
        <ecNumber evidence="7">3.1.1.17</ecNumber>
    </recommendedName>
    <alternativeName>
        <fullName evidence="13">Gluconolactonase</fullName>
    </alternativeName>
</protein>
<feature type="domain" description="SMP-30/Gluconolactonase/LRE-like region" evidence="17">
    <location>
        <begin position="33"/>
        <end position="289"/>
    </location>
</feature>
<feature type="signal peptide" evidence="16">
    <location>
        <begin position="1"/>
        <end position="17"/>
    </location>
</feature>
<evidence type="ECO:0000313" key="19">
    <source>
        <dbReference type="Proteomes" id="UP000694866"/>
    </source>
</evidence>
<dbReference type="EMBL" id="GBYB01005451">
    <property type="protein sequence ID" value="JAG75218.1"/>
    <property type="molecule type" value="Transcribed_RNA"/>
</dbReference>
<dbReference type="GO" id="GO:0005737">
    <property type="term" value="C:cytoplasm"/>
    <property type="evidence" value="ECO:0007669"/>
    <property type="project" value="UniProtKB-SubCell"/>
</dbReference>
<evidence type="ECO:0000256" key="7">
    <source>
        <dbReference type="ARBA" id="ARBA00013227"/>
    </source>
</evidence>
<dbReference type="GO" id="GO:0005509">
    <property type="term" value="F:calcium ion binding"/>
    <property type="evidence" value="ECO:0007669"/>
    <property type="project" value="InterPro"/>
</dbReference>
<dbReference type="InterPro" id="IPR005511">
    <property type="entry name" value="SMP-30"/>
</dbReference>
<gene>
    <name evidence="18" type="primary">rgn_2</name>
    <name evidence="20" type="synonym">LOC105268434</name>
    <name evidence="18" type="ORF">g.11479</name>
</gene>
<dbReference type="Proteomes" id="UP000694866">
    <property type="component" value="Unplaced"/>
</dbReference>
<evidence type="ECO:0000256" key="6">
    <source>
        <dbReference type="ARBA" id="ARBA00008853"/>
    </source>
</evidence>
<accession>A0A9R1TB18</accession>
<evidence type="ECO:0000256" key="4">
    <source>
        <dbReference type="ARBA" id="ARBA00001946"/>
    </source>
</evidence>
<comment type="similarity">
    <text evidence="6">Belongs to the SMP-30/CGR1 family.</text>
</comment>
<dbReference type="InterPro" id="IPR011042">
    <property type="entry name" value="6-blade_b-propeller_TolB-like"/>
</dbReference>
<dbReference type="KEGG" id="fas:105268434"/>
<feature type="active site" description="Proton donor/acceptor" evidence="14">
    <location>
        <position position="230"/>
    </location>
</feature>
<evidence type="ECO:0000313" key="18">
    <source>
        <dbReference type="EMBL" id="JAG75218.1"/>
    </source>
</evidence>